<keyword evidence="3" id="KW-1185">Reference proteome</keyword>
<evidence type="ECO:0000259" key="1">
    <source>
        <dbReference type="Pfam" id="PF06568"/>
    </source>
</evidence>
<sequence>MSHALPAAQFAALSSQPSMPLMARAAVRFAVAVTKWDMLRKTRRHLKDLTPHLLNDIGLDASTAQAELSKPFWQA</sequence>
<organism evidence="2 3">
    <name type="scientific">Yoonia maritima</name>
    <dbReference type="NCBI Taxonomy" id="1435347"/>
    <lineage>
        <taxon>Bacteria</taxon>
        <taxon>Pseudomonadati</taxon>
        <taxon>Pseudomonadota</taxon>
        <taxon>Alphaproteobacteria</taxon>
        <taxon>Rhodobacterales</taxon>
        <taxon>Paracoccaceae</taxon>
        <taxon>Yoonia</taxon>
    </lineage>
</organism>
<dbReference type="Proteomes" id="UP000238007">
    <property type="component" value="Unassembled WGS sequence"/>
</dbReference>
<dbReference type="InterPro" id="IPR009506">
    <property type="entry name" value="YjiS-like"/>
</dbReference>
<accession>A0A2T0VUI2</accession>
<dbReference type="AlphaFoldDB" id="A0A2T0VUI2"/>
<comment type="caution">
    <text evidence="2">The sequence shown here is derived from an EMBL/GenBank/DDBJ whole genome shotgun (WGS) entry which is preliminary data.</text>
</comment>
<dbReference type="OrthoDB" id="8005167at2"/>
<proteinExistence type="predicted"/>
<evidence type="ECO:0000313" key="2">
    <source>
        <dbReference type="EMBL" id="PRY74999.1"/>
    </source>
</evidence>
<evidence type="ECO:0000313" key="3">
    <source>
        <dbReference type="Proteomes" id="UP000238007"/>
    </source>
</evidence>
<gene>
    <name evidence="2" type="ORF">CLV80_11435</name>
</gene>
<protein>
    <submittedName>
        <fullName evidence="2">Uncharacterized protein YjiS (DUF1127 family)</fullName>
    </submittedName>
</protein>
<dbReference type="RefSeq" id="WP_106359031.1">
    <property type="nucleotide sequence ID" value="NZ_PVTP01000014.1"/>
</dbReference>
<name>A0A2T0VUI2_9RHOB</name>
<dbReference type="EMBL" id="PVTP01000014">
    <property type="protein sequence ID" value="PRY74999.1"/>
    <property type="molecule type" value="Genomic_DNA"/>
</dbReference>
<feature type="domain" description="YjiS-like" evidence="1">
    <location>
        <begin position="32"/>
        <end position="60"/>
    </location>
</feature>
<reference evidence="2 3" key="1">
    <citation type="submission" date="2018-03" db="EMBL/GenBank/DDBJ databases">
        <title>Genomic Encyclopedia of Archaeal and Bacterial Type Strains, Phase II (KMG-II): from individual species to whole genera.</title>
        <authorList>
            <person name="Goeker M."/>
        </authorList>
    </citation>
    <scope>NUCLEOTIDE SEQUENCE [LARGE SCALE GENOMIC DNA]</scope>
    <source>
        <strain evidence="2 3">DSM 101533</strain>
    </source>
</reference>
<dbReference type="Pfam" id="PF06568">
    <property type="entry name" value="YjiS-like"/>
    <property type="match status" value="1"/>
</dbReference>